<proteinExistence type="predicted"/>
<accession>A0ABQ2M013</accession>
<evidence type="ECO:0000256" key="1">
    <source>
        <dbReference type="SAM" id="MobiDB-lite"/>
    </source>
</evidence>
<protein>
    <recommendedName>
        <fullName evidence="4">Phosphatidylinositol kinase</fullName>
    </recommendedName>
</protein>
<evidence type="ECO:0000313" key="3">
    <source>
        <dbReference type="Proteomes" id="UP000631535"/>
    </source>
</evidence>
<comment type="caution">
    <text evidence="2">The sequence shown here is derived from an EMBL/GenBank/DDBJ whole genome shotgun (WGS) entry which is preliminary data.</text>
</comment>
<dbReference type="InterPro" id="IPR022292">
    <property type="entry name" value="CHP03843"/>
</dbReference>
<sequence>MSKQAESASPPRPGPPSGSPADEETRLHLERGALTVLGQIREASNAVLFGRVEHEGRGLPCVYKPVAGERPLWDFPDGTLAQREVAAYEISRALGWDLIPATVLREGPYGLGMCQAWVGPLPGTEDDDEAGTEAGSDAEAGGDGTGPGESADEAAQADVRDGDGRVDGADEAAGPPPGEALGDLLAVVEGDEPGAGWKTVGHVDTGGARPALLVHADDARLRRLAVVDAVINNADRKGGHLLPAPGGRLYAIDHGVTFHADGKLRTLLWGWAGEELTAEACAALRELAARLADGTPLAARLSELITPEEIDALRKRVDALRTSGRHPMPGGDWPAIPWPPL</sequence>
<keyword evidence="3" id="KW-1185">Reference proteome</keyword>
<feature type="compositionally biased region" description="Basic and acidic residues" evidence="1">
    <location>
        <begin position="158"/>
        <end position="168"/>
    </location>
</feature>
<feature type="region of interest" description="Disordered" evidence="1">
    <location>
        <begin position="1"/>
        <end position="25"/>
    </location>
</feature>
<dbReference type="EMBL" id="BMMP01000003">
    <property type="protein sequence ID" value="GGO45217.1"/>
    <property type="molecule type" value="Genomic_DNA"/>
</dbReference>
<dbReference type="NCBIfam" id="TIGR03843">
    <property type="entry name" value="SCO1664 family protein"/>
    <property type="match status" value="1"/>
</dbReference>
<dbReference type="RefSeq" id="WP_189036057.1">
    <property type="nucleotide sequence ID" value="NZ_BMMP01000003.1"/>
</dbReference>
<feature type="region of interest" description="Disordered" evidence="1">
    <location>
        <begin position="120"/>
        <end position="182"/>
    </location>
</feature>
<dbReference type="Proteomes" id="UP000631535">
    <property type="component" value="Unassembled WGS sequence"/>
</dbReference>
<gene>
    <name evidence="2" type="ORF">GCM10012287_12610</name>
</gene>
<evidence type="ECO:0008006" key="4">
    <source>
        <dbReference type="Google" id="ProtNLM"/>
    </source>
</evidence>
<name>A0ABQ2M013_9ACTN</name>
<evidence type="ECO:0000313" key="2">
    <source>
        <dbReference type="EMBL" id="GGO45217.1"/>
    </source>
</evidence>
<reference evidence="3" key="1">
    <citation type="journal article" date="2019" name="Int. J. Syst. Evol. Microbiol.">
        <title>The Global Catalogue of Microorganisms (GCM) 10K type strain sequencing project: providing services to taxonomists for standard genome sequencing and annotation.</title>
        <authorList>
            <consortium name="The Broad Institute Genomics Platform"/>
            <consortium name="The Broad Institute Genome Sequencing Center for Infectious Disease"/>
            <person name="Wu L."/>
            <person name="Ma J."/>
        </authorList>
    </citation>
    <scope>NUCLEOTIDE SEQUENCE [LARGE SCALE GENOMIC DNA]</scope>
    <source>
        <strain evidence="3">CGMCC 4.7178</strain>
    </source>
</reference>
<organism evidence="2 3">
    <name type="scientific">Streptomyces daqingensis</name>
    <dbReference type="NCBI Taxonomy" id="1472640"/>
    <lineage>
        <taxon>Bacteria</taxon>
        <taxon>Bacillati</taxon>
        <taxon>Actinomycetota</taxon>
        <taxon>Actinomycetes</taxon>
        <taxon>Kitasatosporales</taxon>
        <taxon>Streptomycetaceae</taxon>
        <taxon>Streptomyces</taxon>
    </lineage>
</organism>